<protein>
    <submittedName>
        <fullName evidence="1">Uncharacterized protein</fullName>
    </submittedName>
</protein>
<sequence>MSSVALAASVTNALVAVGHTVHGLNTFSLPPYRSLPPLLLCYAKAGWYQGSAFFSILALWSWQLSKKPVASWTSVDRAILGGLVA</sequence>
<evidence type="ECO:0000313" key="2">
    <source>
        <dbReference type="Proteomes" id="UP001172673"/>
    </source>
</evidence>
<accession>A0AA38WWF4</accession>
<dbReference type="AlphaFoldDB" id="A0AA38WWF4"/>
<dbReference type="EMBL" id="JAPDRK010000027">
    <property type="protein sequence ID" value="KAJ9602396.1"/>
    <property type="molecule type" value="Genomic_DNA"/>
</dbReference>
<keyword evidence="2" id="KW-1185">Reference proteome</keyword>
<name>A0AA38WWF4_9EURO</name>
<proteinExistence type="predicted"/>
<organism evidence="1 2">
    <name type="scientific">Cladophialophora chaetospira</name>
    <dbReference type="NCBI Taxonomy" id="386627"/>
    <lineage>
        <taxon>Eukaryota</taxon>
        <taxon>Fungi</taxon>
        <taxon>Dikarya</taxon>
        <taxon>Ascomycota</taxon>
        <taxon>Pezizomycotina</taxon>
        <taxon>Eurotiomycetes</taxon>
        <taxon>Chaetothyriomycetidae</taxon>
        <taxon>Chaetothyriales</taxon>
        <taxon>Herpotrichiellaceae</taxon>
        <taxon>Cladophialophora</taxon>
    </lineage>
</organism>
<dbReference type="Proteomes" id="UP001172673">
    <property type="component" value="Unassembled WGS sequence"/>
</dbReference>
<comment type="caution">
    <text evidence="1">The sequence shown here is derived from an EMBL/GenBank/DDBJ whole genome shotgun (WGS) entry which is preliminary data.</text>
</comment>
<evidence type="ECO:0000313" key="1">
    <source>
        <dbReference type="EMBL" id="KAJ9602396.1"/>
    </source>
</evidence>
<gene>
    <name evidence="1" type="ORF">H2200_013251</name>
</gene>
<feature type="non-terminal residue" evidence="1">
    <location>
        <position position="85"/>
    </location>
</feature>
<reference evidence="1" key="1">
    <citation type="submission" date="2022-10" db="EMBL/GenBank/DDBJ databases">
        <title>Culturing micro-colonial fungi from biological soil crusts in the Mojave desert and describing Neophaeococcomyces mojavensis, and introducing the new genera and species Taxawa tesnikishii.</title>
        <authorList>
            <person name="Kurbessoian T."/>
            <person name="Stajich J.E."/>
        </authorList>
    </citation>
    <scope>NUCLEOTIDE SEQUENCE</scope>
    <source>
        <strain evidence="1">TK_41</strain>
    </source>
</reference>